<organism evidence="1 2">
    <name type="scientific">Rhizobium azibense</name>
    <dbReference type="NCBI Taxonomy" id="1136135"/>
    <lineage>
        <taxon>Bacteria</taxon>
        <taxon>Pseudomonadati</taxon>
        <taxon>Pseudomonadota</taxon>
        <taxon>Alphaproteobacteria</taxon>
        <taxon>Hyphomicrobiales</taxon>
        <taxon>Rhizobiaceae</taxon>
        <taxon>Rhizobium/Agrobacterium group</taxon>
        <taxon>Rhizobium</taxon>
    </lineage>
</organism>
<name>A0A4R3RPU6_9HYPH</name>
<comment type="caution">
    <text evidence="1">The sequence shown here is derived from an EMBL/GenBank/DDBJ whole genome shotgun (WGS) entry which is preliminary data.</text>
</comment>
<protein>
    <submittedName>
        <fullName evidence="1">Uncharacterized protein</fullName>
    </submittedName>
</protein>
<gene>
    <name evidence="1" type="ORF">EV129_105278</name>
</gene>
<evidence type="ECO:0000313" key="2">
    <source>
        <dbReference type="Proteomes" id="UP000295507"/>
    </source>
</evidence>
<dbReference type="AlphaFoldDB" id="A0A4R3RPU6"/>
<accession>A0A4R3RPU6</accession>
<proteinExistence type="predicted"/>
<dbReference type="Proteomes" id="UP000295507">
    <property type="component" value="Unassembled WGS sequence"/>
</dbReference>
<reference evidence="1 2" key="1">
    <citation type="submission" date="2019-03" db="EMBL/GenBank/DDBJ databases">
        <title>Genomic Encyclopedia of Type Strains, Phase IV (KMG-V): Genome sequencing to study the core and pangenomes of soil and plant-associated prokaryotes.</title>
        <authorList>
            <person name="Whitman W."/>
        </authorList>
    </citation>
    <scope>NUCLEOTIDE SEQUENCE [LARGE SCALE GENOMIC DNA]</scope>
    <source>
        <strain evidence="1 2">IE4868</strain>
    </source>
</reference>
<dbReference type="EMBL" id="SMBK01000005">
    <property type="protein sequence ID" value="TCU37960.1"/>
    <property type="molecule type" value="Genomic_DNA"/>
</dbReference>
<evidence type="ECO:0000313" key="1">
    <source>
        <dbReference type="EMBL" id="TCU37960.1"/>
    </source>
</evidence>
<sequence>MQVIVRDNNVHQHLRRWKKKMHLGYRHIPIVVRR</sequence>